<feature type="compositionally biased region" description="Polar residues" evidence="1">
    <location>
        <begin position="26"/>
        <end position="61"/>
    </location>
</feature>
<keyword evidence="2" id="KW-0732">Signal</keyword>
<protein>
    <recommendedName>
        <fullName evidence="4">Envelope-like protein</fullName>
    </recommendedName>
</protein>
<name>A0A9I9DKW5_CUCME</name>
<feature type="signal peptide" evidence="2">
    <location>
        <begin position="1"/>
        <end position="17"/>
    </location>
</feature>
<proteinExistence type="predicted"/>
<evidence type="ECO:0008006" key="4">
    <source>
        <dbReference type="Google" id="ProtNLM"/>
    </source>
</evidence>
<accession>A0A9I9DKW5</accession>
<organism evidence="3">
    <name type="scientific">Cucumis melo</name>
    <name type="common">Muskmelon</name>
    <dbReference type="NCBI Taxonomy" id="3656"/>
    <lineage>
        <taxon>Eukaryota</taxon>
        <taxon>Viridiplantae</taxon>
        <taxon>Streptophyta</taxon>
        <taxon>Embryophyta</taxon>
        <taxon>Tracheophyta</taxon>
        <taxon>Spermatophyta</taxon>
        <taxon>Magnoliopsida</taxon>
        <taxon>eudicotyledons</taxon>
        <taxon>Gunneridae</taxon>
        <taxon>Pentapetalae</taxon>
        <taxon>rosids</taxon>
        <taxon>fabids</taxon>
        <taxon>Cucurbitales</taxon>
        <taxon>Cucurbitaceae</taxon>
        <taxon>Benincaseae</taxon>
        <taxon>Cucumis</taxon>
    </lineage>
</organism>
<dbReference type="Gramene" id="MELO3C020104.2.1">
    <property type="protein sequence ID" value="MELO3C020104.2.1"/>
    <property type="gene ID" value="MELO3C020104.2"/>
</dbReference>
<dbReference type="AlphaFoldDB" id="A0A9I9DKW5"/>
<dbReference type="EnsemblPlants" id="MELO3C020104.2.1">
    <property type="protein sequence ID" value="MELO3C020104.2.1"/>
    <property type="gene ID" value="MELO3C020104.2"/>
</dbReference>
<evidence type="ECO:0000256" key="1">
    <source>
        <dbReference type="SAM" id="MobiDB-lite"/>
    </source>
</evidence>
<sequence>MLRLEGLLILLYPLLTTKRVFVPTPGLQQTSNVEPGPSLYSSLIRSPVPNTTSSGPNNDPTSAPADEFVSLEGRTGVHNDEDELEPANLDDHTGEILVDADNNSATPTETHAFPEESQPTKKKKLVSSKELQSSRVFLKLESCKSFNLRRCS</sequence>
<evidence type="ECO:0000256" key="2">
    <source>
        <dbReference type="SAM" id="SignalP"/>
    </source>
</evidence>
<feature type="chain" id="PRO_5039893426" description="Envelope-like protein" evidence="2">
    <location>
        <begin position="18"/>
        <end position="152"/>
    </location>
</feature>
<reference evidence="3" key="1">
    <citation type="submission" date="2023-03" db="UniProtKB">
        <authorList>
            <consortium name="EnsemblPlants"/>
        </authorList>
    </citation>
    <scope>IDENTIFICATION</scope>
</reference>
<evidence type="ECO:0000313" key="3">
    <source>
        <dbReference type="EnsemblPlants" id="MELO3C020104.2.1"/>
    </source>
</evidence>
<feature type="region of interest" description="Disordered" evidence="1">
    <location>
        <begin position="26"/>
        <end position="130"/>
    </location>
</feature>